<keyword evidence="1" id="KW-0862">Zinc</keyword>
<dbReference type="OrthoDB" id="6128564at2759"/>
<dbReference type="GO" id="GO:0002218">
    <property type="term" value="P:activation of innate immune response"/>
    <property type="evidence" value="ECO:0007669"/>
    <property type="project" value="InterPro"/>
</dbReference>
<feature type="compositionally biased region" description="Acidic residues" evidence="2">
    <location>
        <begin position="253"/>
        <end position="270"/>
    </location>
</feature>
<dbReference type="InterPro" id="IPR001878">
    <property type="entry name" value="Znf_CCHC"/>
</dbReference>
<keyword evidence="1" id="KW-0479">Metal-binding</keyword>
<evidence type="ECO:0000256" key="1">
    <source>
        <dbReference type="PROSITE-ProRule" id="PRU00047"/>
    </source>
</evidence>
<dbReference type="Gene3D" id="4.10.60.10">
    <property type="entry name" value="Zinc finger, CCHC-type"/>
    <property type="match status" value="1"/>
</dbReference>
<feature type="domain" description="CCHC-type" evidence="3">
    <location>
        <begin position="177"/>
        <end position="192"/>
    </location>
</feature>
<dbReference type="SUPFAM" id="SSF57756">
    <property type="entry name" value="Retrovirus zinc finger-like domains"/>
    <property type="match status" value="1"/>
</dbReference>
<accession>A0A6J8CQG1</accession>
<dbReference type="InterPro" id="IPR042509">
    <property type="entry name" value="ZCCHC3"/>
</dbReference>
<dbReference type="GO" id="GO:0008270">
    <property type="term" value="F:zinc ion binding"/>
    <property type="evidence" value="ECO:0007669"/>
    <property type="project" value="UniProtKB-KW"/>
</dbReference>
<dbReference type="PROSITE" id="PS50158">
    <property type="entry name" value="ZF_CCHC"/>
    <property type="match status" value="1"/>
</dbReference>
<organism evidence="4 5">
    <name type="scientific">Mytilus coruscus</name>
    <name type="common">Sea mussel</name>
    <dbReference type="NCBI Taxonomy" id="42192"/>
    <lineage>
        <taxon>Eukaryota</taxon>
        <taxon>Metazoa</taxon>
        <taxon>Spiralia</taxon>
        <taxon>Lophotrochozoa</taxon>
        <taxon>Mollusca</taxon>
        <taxon>Bivalvia</taxon>
        <taxon>Autobranchia</taxon>
        <taxon>Pteriomorphia</taxon>
        <taxon>Mytilida</taxon>
        <taxon>Mytiloidea</taxon>
        <taxon>Mytilidae</taxon>
        <taxon>Mytilinae</taxon>
        <taxon>Mytilus</taxon>
    </lineage>
</organism>
<dbReference type="GO" id="GO:0003723">
    <property type="term" value="F:RNA binding"/>
    <property type="evidence" value="ECO:0007669"/>
    <property type="project" value="InterPro"/>
</dbReference>
<dbReference type="EMBL" id="CACVKT020005753">
    <property type="protein sequence ID" value="CAC5397696.1"/>
    <property type="molecule type" value="Genomic_DNA"/>
</dbReference>
<dbReference type="PANTHER" id="PTHR22639">
    <property type="entry name" value="GAG-RELATED PROTEIN"/>
    <property type="match status" value="1"/>
</dbReference>
<feature type="compositionally biased region" description="Low complexity" evidence="2">
    <location>
        <begin position="405"/>
        <end position="419"/>
    </location>
</feature>
<protein>
    <recommendedName>
        <fullName evidence="3">CCHC-type domain-containing protein</fullName>
    </recommendedName>
</protein>
<feature type="region of interest" description="Disordered" evidence="2">
    <location>
        <begin position="216"/>
        <end position="313"/>
    </location>
</feature>
<evidence type="ECO:0000313" key="5">
    <source>
        <dbReference type="Proteomes" id="UP000507470"/>
    </source>
</evidence>
<evidence type="ECO:0000259" key="3">
    <source>
        <dbReference type="PROSITE" id="PS50158"/>
    </source>
</evidence>
<dbReference type="InterPro" id="IPR036875">
    <property type="entry name" value="Znf_CCHC_sf"/>
</dbReference>
<evidence type="ECO:0000313" key="4">
    <source>
        <dbReference type="EMBL" id="CAC5397696.1"/>
    </source>
</evidence>
<dbReference type="SMART" id="SM00343">
    <property type="entry name" value="ZnF_C2HC"/>
    <property type="match status" value="2"/>
</dbReference>
<feature type="region of interest" description="Disordered" evidence="2">
    <location>
        <begin position="360"/>
        <end position="419"/>
    </location>
</feature>
<sequence>MPGERGANRTVKEQTVLVDVGDNKNVSALSVINSVEAEVGEGVVEACVPKSGNVYEITLKELEAVDLLCDTSKKMSFLNVSYYVTDEEITKKLEDFGAELISPIKRRMHPGTTIADGTRYVVVRFPEFRQSLPYSMKFSTGVNSHEYIRVLHDNQKRVCSKCFESGHVYINCPDNMCYRCKDSGHLARNCPKPRCDECQRYPASCICEPVWGYDRPDTEPQNDSNAEDANVENDNATNDEQMEKDEEVKNDDRDDVDDVDDALNLDDRDDSTDVKENSDVNTAQDELNLDENPNTDSSNNTPDDDDEQTEVMTVHEHSKDNLIDNEINILHKKGVQKVNESVSHESNVDMVDCDHDKNVESSIASESEMEITDEELARSMGKKRRRRLVTSPNLTPEDIKKMKSNPKSKLSPNQPSSSS</sequence>
<dbReference type="Pfam" id="PF00098">
    <property type="entry name" value="zf-CCHC"/>
    <property type="match status" value="1"/>
</dbReference>
<evidence type="ECO:0000256" key="2">
    <source>
        <dbReference type="SAM" id="MobiDB-lite"/>
    </source>
</evidence>
<reference evidence="4 5" key="1">
    <citation type="submission" date="2020-06" db="EMBL/GenBank/DDBJ databases">
        <authorList>
            <person name="Li R."/>
            <person name="Bekaert M."/>
        </authorList>
    </citation>
    <scope>NUCLEOTIDE SEQUENCE [LARGE SCALE GENOMIC DNA]</scope>
    <source>
        <strain evidence="5">wild</strain>
    </source>
</reference>
<dbReference type="PANTHER" id="PTHR22639:SF3">
    <property type="entry name" value="ZINC FINGER CCHC DOMAIN-CONTAINING PROTEIN 3"/>
    <property type="match status" value="1"/>
</dbReference>
<proteinExistence type="predicted"/>
<dbReference type="Proteomes" id="UP000507470">
    <property type="component" value="Unassembled WGS sequence"/>
</dbReference>
<feature type="compositionally biased region" description="Low complexity" evidence="2">
    <location>
        <begin position="290"/>
        <end position="301"/>
    </location>
</feature>
<keyword evidence="5" id="KW-1185">Reference proteome</keyword>
<dbReference type="AlphaFoldDB" id="A0A6J8CQG1"/>
<gene>
    <name evidence="4" type="ORF">MCOR_32116</name>
</gene>
<dbReference type="GO" id="GO:0003690">
    <property type="term" value="F:double-stranded DNA binding"/>
    <property type="evidence" value="ECO:0007669"/>
    <property type="project" value="InterPro"/>
</dbReference>
<keyword evidence="1" id="KW-0863">Zinc-finger</keyword>
<name>A0A6J8CQG1_MYTCO</name>